<feature type="compositionally biased region" description="Basic and acidic residues" evidence="1">
    <location>
        <begin position="57"/>
        <end position="66"/>
    </location>
</feature>
<feature type="compositionally biased region" description="Basic and acidic residues" evidence="1">
    <location>
        <begin position="223"/>
        <end position="232"/>
    </location>
</feature>
<feature type="compositionally biased region" description="Basic residues" evidence="1">
    <location>
        <begin position="165"/>
        <end position="175"/>
    </location>
</feature>
<dbReference type="EMBL" id="HBHI01004915">
    <property type="protein sequence ID" value="CAD9658674.1"/>
    <property type="molecule type" value="Transcribed_RNA"/>
</dbReference>
<feature type="compositionally biased region" description="Basic and acidic residues" evidence="1">
    <location>
        <begin position="135"/>
        <end position="155"/>
    </location>
</feature>
<feature type="compositionally biased region" description="Basic and acidic residues" evidence="1">
    <location>
        <begin position="111"/>
        <end position="123"/>
    </location>
</feature>
<feature type="compositionally biased region" description="Basic residues" evidence="1">
    <location>
        <begin position="235"/>
        <end position="246"/>
    </location>
</feature>
<protein>
    <submittedName>
        <fullName evidence="2">Uncharacterized protein</fullName>
    </submittedName>
</protein>
<feature type="region of interest" description="Disordered" evidence="1">
    <location>
        <begin position="57"/>
        <end position="254"/>
    </location>
</feature>
<feature type="compositionally biased region" description="Basic and acidic residues" evidence="1">
    <location>
        <begin position="82"/>
        <end position="101"/>
    </location>
</feature>
<dbReference type="AlphaFoldDB" id="A0A7S2R2H4"/>
<organism evidence="2">
    <name type="scientific">Eucampia antarctica</name>
    <dbReference type="NCBI Taxonomy" id="49252"/>
    <lineage>
        <taxon>Eukaryota</taxon>
        <taxon>Sar</taxon>
        <taxon>Stramenopiles</taxon>
        <taxon>Ochrophyta</taxon>
        <taxon>Bacillariophyta</taxon>
        <taxon>Mediophyceae</taxon>
        <taxon>Biddulphiophycidae</taxon>
        <taxon>Hemiaulales</taxon>
        <taxon>Hemiaulaceae</taxon>
        <taxon>Eucampia</taxon>
    </lineage>
</organism>
<evidence type="ECO:0000313" key="2">
    <source>
        <dbReference type="EMBL" id="CAD9658674.1"/>
    </source>
</evidence>
<reference evidence="2" key="1">
    <citation type="submission" date="2021-01" db="EMBL/GenBank/DDBJ databases">
        <authorList>
            <person name="Corre E."/>
            <person name="Pelletier E."/>
            <person name="Niang G."/>
            <person name="Scheremetjew M."/>
            <person name="Finn R."/>
            <person name="Kale V."/>
            <person name="Holt S."/>
            <person name="Cochrane G."/>
            <person name="Meng A."/>
            <person name="Brown T."/>
            <person name="Cohen L."/>
        </authorList>
    </citation>
    <scope>NUCLEOTIDE SEQUENCE</scope>
    <source>
        <strain evidence="2">CCMP1452</strain>
    </source>
</reference>
<accession>A0A7S2R2H4</accession>
<sequence>MSGMRWADTSSDESEPEPMPVQQAGLNDGNVGSMQINQPIKAPPLVAVPTSRFHLEVESDVERELDSDADTDSDVEKETEEELARSEAALKKARANADAKKKETKPKRPITKQEKQALKAKEQDDLDNLLNDFGVDTHKEKEAETEIKDIQKTDDVALVGAASTKSKRKKKKGKKKDSPEGGEANKAVAESTGGVVDVASIMKSKSKTKEKSAAEIASSTAAKEAKVKKEAAAKTAKKQKKKKKDKYAHGAPSR</sequence>
<name>A0A7S2R2H4_9STRA</name>
<proteinExistence type="predicted"/>
<feature type="compositionally biased region" description="Acidic residues" evidence="1">
    <location>
        <begin position="67"/>
        <end position="81"/>
    </location>
</feature>
<evidence type="ECO:0000256" key="1">
    <source>
        <dbReference type="SAM" id="MobiDB-lite"/>
    </source>
</evidence>
<feature type="region of interest" description="Disordered" evidence="1">
    <location>
        <begin position="1"/>
        <end position="45"/>
    </location>
</feature>
<gene>
    <name evidence="2" type="ORF">EANT1437_LOCUS2476</name>
</gene>